<reference evidence="3" key="1">
    <citation type="submission" date="2022-01" db="EMBL/GenBank/DDBJ databases">
        <authorList>
            <person name="King R."/>
        </authorList>
    </citation>
    <scope>NUCLEOTIDE SEQUENCE</scope>
</reference>
<keyword evidence="4" id="KW-1185">Reference proteome</keyword>
<accession>A0A9P0D2G6</accession>
<sequence>MSFIIIFLLPLFSRFLSLFKQTSINNLFEFIRQNR</sequence>
<dbReference type="Proteomes" id="UP001153636">
    <property type="component" value="Chromosome 5"/>
</dbReference>
<name>A0A9P0D2G6_9CUCU</name>
<evidence type="ECO:0000313" key="3">
    <source>
        <dbReference type="EMBL" id="CAH1110638.1"/>
    </source>
</evidence>
<keyword evidence="1" id="KW-0732">Signal</keyword>
<proteinExistence type="predicted"/>
<dbReference type="AlphaFoldDB" id="A0A9P0D2G6"/>
<dbReference type="PROSITE" id="PS51845">
    <property type="entry name" value="PDEASE_I_2"/>
    <property type="match status" value="1"/>
</dbReference>
<dbReference type="EMBL" id="OV651817">
    <property type="protein sequence ID" value="CAH1110638.1"/>
    <property type="molecule type" value="Genomic_DNA"/>
</dbReference>
<feature type="signal peptide" evidence="1">
    <location>
        <begin position="1"/>
        <end position="18"/>
    </location>
</feature>
<evidence type="ECO:0000256" key="1">
    <source>
        <dbReference type="SAM" id="SignalP"/>
    </source>
</evidence>
<protein>
    <recommendedName>
        <fullName evidence="2">PDEase domain-containing protein</fullName>
    </recommendedName>
</protein>
<dbReference type="InterPro" id="IPR002073">
    <property type="entry name" value="PDEase_catalytic_dom"/>
</dbReference>
<organism evidence="3 4">
    <name type="scientific">Psylliodes chrysocephalus</name>
    <dbReference type="NCBI Taxonomy" id="3402493"/>
    <lineage>
        <taxon>Eukaryota</taxon>
        <taxon>Metazoa</taxon>
        <taxon>Ecdysozoa</taxon>
        <taxon>Arthropoda</taxon>
        <taxon>Hexapoda</taxon>
        <taxon>Insecta</taxon>
        <taxon>Pterygota</taxon>
        <taxon>Neoptera</taxon>
        <taxon>Endopterygota</taxon>
        <taxon>Coleoptera</taxon>
        <taxon>Polyphaga</taxon>
        <taxon>Cucujiformia</taxon>
        <taxon>Chrysomeloidea</taxon>
        <taxon>Chrysomelidae</taxon>
        <taxon>Galerucinae</taxon>
        <taxon>Alticini</taxon>
        <taxon>Psylliodes</taxon>
    </lineage>
</organism>
<feature type="domain" description="PDEase" evidence="2">
    <location>
        <begin position="1"/>
        <end position="35"/>
    </location>
</feature>
<dbReference type="GO" id="GO:0004114">
    <property type="term" value="F:3',5'-cyclic-nucleotide phosphodiesterase activity"/>
    <property type="evidence" value="ECO:0007669"/>
    <property type="project" value="InterPro"/>
</dbReference>
<evidence type="ECO:0000259" key="2">
    <source>
        <dbReference type="PROSITE" id="PS51845"/>
    </source>
</evidence>
<gene>
    <name evidence="3" type="ORF">PSYICH_LOCUS11098</name>
</gene>
<evidence type="ECO:0000313" key="4">
    <source>
        <dbReference type="Proteomes" id="UP001153636"/>
    </source>
</evidence>
<feature type="chain" id="PRO_5040173767" description="PDEase domain-containing protein" evidence="1">
    <location>
        <begin position="19"/>
        <end position="35"/>
    </location>
</feature>
<dbReference type="GO" id="GO:0007165">
    <property type="term" value="P:signal transduction"/>
    <property type="evidence" value="ECO:0007669"/>
    <property type="project" value="InterPro"/>
</dbReference>